<protein>
    <submittedName>
        <fullName evidence="2">Nuclear transport factor 2 family protein</fullName>
    </submittedName>
</protein>
<sequence length="142" mass="15567">MDQDQISAAERIALAKEYFRKVDSGDPNLLDMFTDDTEIFFPKFGFAHGKAEIVPFLVGLTSAVASFDHPQSRMTFTSSDNRVVVEGAESGVLASGVPFPGDARSSGLFCNVFEFRGQLISRLHVYADPDLAGQQPALFTWN</sequence>
<name>A0A4R5U3A2_9MICC</name>
<dbReference type="OrthoDB" id="6657864at2"/>
<evidence type="ECO:0000313" key="3">
    <source>
        <dbReference type="Proteomes" id="UP000295411"/>
    </source>
</evidence>
<organism evidence="2 3">
    <name type="scientific">Arthrobacter crusticola</name>
    <dbReference type="NCBI Taxonomy" id="2547960"/>
    <lineage>
        <taxon>Bacteria</taxon>
        <taxon>Bacillati</taxon>
        <taxon>Actinomycetota</taxon>
        <taxon>Actinomycetes</taxon>
        <taxon>Micrococcales</taxon>
        <taxon>Micrococcaceae</taxon>
        <taxon>Arthrobacter</taxon>
    </lineage>
</organism>
<evidence type="ECO:0000259" key="1">
    <source>
        <dbReference type="Pfam" id="PF12680"/>
    </source>
</evidence>
<accession>A0A4R5U3A2</accession>
<dbReference type="SUPFAM" id="SSF54427">
    <property type="entry name" value="NTF2-like"/>
    <property type="match status" value="1"/>
</dbReference>
<dbReference type="RefSeq" id="WP_133402578.1">
    <property type="nucleotide sequence ID" value="NZ_SMTK01000001.1"/>
</dbReference>
<comment type="caution">
    <text evidence="2">The sequence shown here is derived from an EMBL/GenBank/DDBJ whole genome shotgun (WGS) entry which is preliminary data.</text>
</comment>
<dbReference type="Pfam" id="PF12680">
    <property type="entry name" value="SnoaL_2"/>
    <property type="match status" value="1"/>
</dbReference>
<proteinExistence type="predicted"/>
<dbReference type="Proteomes" id="UP000295411">
    <property type="component" value="Unassembled WGS sequence"/>
</dbReference>
<dbReference type="Gene3D" id="3.10.450.50">
    <property type="match status" value="1"/>
</dbReference>
<gene>
    <name evidence="2" type="ORF">E2F48_03510</name>
</gene>
<feature type="domain" description="SnoaL-like" evidence="1">
    <location>
        <begin position="16"/>
        <end position="122"/>
    </location>
</feature>
<reference evidence="2 3" key="1">
    <citation type="submission" date="2019-03" db="EMBL/GenBank/DDBJ databases">
        <title>Arthrobacter sp. nov., an bacterium isolated from biocrust in Mu Us Desert.</title>
        <authorList>
            <person name="Lixiong L."/>
        </authorList>
    </citation>
    <scope>NUCLEOTIDE SEQUENCE [LARGE SCALE GENOMIC DNA]</scope>
    <source>
        <strain evidence="2 3">SLN-3</strain>
    </source>
</reference>
<dbReference type="AlphaFoldDB" id="A0A4R5U3A2"/>
<evidence type="ECO:0000313" key="2">
    <source>
        <dbReference type="EMBL" id="TDK28171.1"/>
    </source>
</evidence>
<dbReference type="InterPro" id="IPR032710">
    <property type="entry name" value="NTF2-like_dom_sf"/>
</dbReference>
<dbReference type="EMBL" id="SMTK01000001">
    <property type="protein sequence ID" value="TDK28171.1"/>
    <property type="molecule type" value="Genomic_DNA"/>
</dbReference>
<dbReference type="InterPro" id="IPR037401">
    <property type="entry name" value="SnoaL-like"/>
</dbReference>
<keyword evidence="3" id="KW-1185">Reference proteome</keyword>